<dbReference type="EMBL" id="RPFW01000008">
    <property type="protein sequence ID" value="TVZ00571.1"/>
    <property type="molecule type" value="Genomic_DNA"/>
</dbReference>
<name>A0A6P2BQ49_9ACTN</name>
<feature type="domain" description="Beta-lactamase-related" evidence="1">
    <location>
        <begin position="17"/>
        <end position="365"/>
    </location>
</feature>
<evidence type="ECO:0000313" key="3">
    <source>
        <dbReference type="Proteomes" id="UP000460272"/>
    </source>
</evidence>
<dbReference type="Gene3D" id="3.40.710.10">
    <property type="entry name" value="DD-peptidase/beta-lactamase superfamily"/>
    <property type="match status" value="1"/>
</dbReference>
<gene>
    <name evidence="2" type="ORF">EAS64_34865</name>
</gene>
<dbReference type="AlphaFoldDB" id="A0A6P2BQ49"/>
<dbReference type="InterPro" id="IPR001466">
    <property type="entry name" value="Beta-lactam-related"/>
</dbReference>
<dbReference type="PANTHER" id="PTHR46825">
    <property type="entry name" value="D-ALANYL-D-ALANINE-CARBOXYPEPTIDASE/ENDOPEPTIDASE AMPH"/>
    <property type="match status" value="1"/>
</dbReference>
<comment type="caution">
    <text evidence="2">The sequence shown here is derived from an EMBL/GenBank/DDBJ whole genome shotgun (WGS) entry which is preliminary data.</text>
</comment>
<reference evidence="2 3" key="1">
    <citation type="submission" date="2018-11" db="EMBL/GenBank/DDBJ databases">
        <title>Trebonia kvetii gen.nov., sp.nov., a novel acidophilic actinobacterium, and proposal of the new actinobacterial family Treboniaceae fam. nov.</title>
        <authorList>
            <person name="Rapoport D."/>
            <person name="Sagova-Mareckova M."/>
            <person name="Sedlacek I."/>
            <person name="Provaznik J."/>
            <person name="Kralova S."/>
            <person name="Pavlinic D."/>
            <person name="Benes V."/>
            <person name="Kopecky J."/>
        </authorList>
    </citation>
    <scope>NUCLEOTIDE SEQUENCE [LARGE SCALE GENOMIC DNA]</scope>
    <source>
        <strain evidence="2 3">15Tr583</strain>
    </source>
</reference>
<dbReference type="SUPFAM" id="SSF56601">
    <property type="entry name" value="beta-lactamase/transpeptidase-like"/>
    <property type="match status" value="1"/>
</dbReference>
<evidence type="ECO:0000259" key="1">
    <source>
        <dbReference type="Pfam" id="PF00144"/>
    </source>
</evidence>
<dbReference type="OrthoDB" id="3863176at2"/>
<dbReference type="GO" id="GO:0016787">
    <property type="term" value="F:hydrolase activity"/>
    <property type="evidence" value="ECO:0007669"/>
    <property type="project" value="UniProtKB-KW"/>
</dbReference>
<organism evidence="2 3">
    <name type="scientific">Trebonia kvetii</name>
    <dbReference type="NCBI Taxonomy" id="2480626"/>
    <lineage>
        <taxon>Bacteria</taxon>
        <taxon>Bacillati</taxon>
        <taxon>Actinomycetota</taxon>
        <taxon>Actinomycetes</taxon>
        <taxon>Streptosporangiales</taxon>
        <taxon>Treboniaceae</taxon>
        <taxon>Trebonia</taxon>
    </lineage>
</organism>
<dbReference type="PANTHER" id="PTHR46825:SF9">
    <property type="entry name" value="BETA-LACTAMASE-RELATED DOMAIN-CONTAINING PROTEIN"/>
    <property type="match status" value="1"/>
</dbReference>
<dbReference type="Proteomes" id="UP000460272">
    <property type="component" value="Unassembled WGS sequence"/>
</dbReference>
<dbReference type="InterPro" id="IPR050491">
    <property type="entry name" value="AmpC-like"/>
</dbReference>
<keyword evidence="2" id="KW-0378">Hydrolase</keyword>
<keyword evidence="3" id="KW-1185">Reference proteome</keyword>
<protein>
    <submittedName>
        <fullName evidence="2">Class A beta-lactamase-related serine hydrolase</fullName>
    </submittedName>
</protein>
<sequence length="593" mass="62333">MRVPRDLALSASFATADDIVRSYHQRGGQPAIAYGIVRDGELVHAAGFGARSLGGPPPDERTVFRIASMSKSFTASAIMLLRDEGMLALDDPASAYLPQLAGWDNGAADAGPLTIRHLLTMTAGFPTDDPWGDRQQGLPLAEFDALLAHGVGFNWAPGTRFEYSNLGYAILGRIVAAAAGVPYDEFVRNRLLTPLSMSRTGFAAEEFPGSELALGYRRGQDGWQELPFDPYGAFAPMGGVFSCVADLATWASGFAAAFRPVIEARLAESDCVAGAAHPLAADSRRLMQLPQAVTGWRAADRLPGAPPGSPAYYGFGLFIDEDPALGRIVSHSGGYPGFGSNMRWHPPTGLAVIALGNGTYARMNAVAELVLGAVLPPAPGYQVALSPGAKPWPETLAAQESVSRLLLGWDDAAADALFCENVALDKPYQERLADLALLRERIGDFAPDTSRPAQSDTPAHRRWWLTGEGGTVAVAIQLNPQRPPRVQSLGIAVPPAPGSPLAKTLTALVAWLNDPAAAWPATVPVAPAADAGLIARRLRMAAVWAGQVTSGAFQAGDGSSSATVELSGEHATANLAVLINPVTGELRQADIAV</sequence>
<dbReference type="Pfam" id="PF00144">
    <property type="entry name" value="Beta-lactamase"/>
    <property type="match status" value="1"/>
</dbReference>
<dbReference type="InterPro" id="IPR012338">
    <property type="entry name" value="Beta-lactam/transpept-like"/>
</dbReference>
<evidence type="ECO:0000313" key="2">
    <source>
        <dbReference type="EMBL" id="TVZ00571.1"/>
    </source>
</evidence>
<proteinExistence type="predicted"/>
<accession>A0A6P2BQ49</accession>